<dbReference type="CDD" id="cd17356">
    <property type="entry name" value="MFS_HXT"/>
    <property type="match status" value="1"/>
</dbReference>
<dbReference type="GeneID" id="26306438"/>
<dbReference type="InterPro" id="IPR005829">
    <property type="entry name" value="Sugar_transporter_CS"/>
</dbReference>
<evidence type="ECO:0000256" key="6">
    <source>
        <dbReference type="ARBA" id="ARBA00023136"/>
    </source>
</evidence>
<dbReference type="AlphaFoldDB" id="A0A081CL97"/>
<dbReference type="GO" id="GO:0005351">
    <property type="term" value="F:carbohydrate:proton symporter activity"/>
    <property type="evidence" value="ECO:0007669"/>
    <property type="project" value="TreeGrafter"/>
</dbReference>
<feature type="transmembrane region" description="Helical" evidence="9">
    <location>
        <begin position="763"/>
        <end position="790"/>
    </location>
</feature>
<dbReference type="GO" id="GO:0016020">
    <property type="term" value="C:membrane"/>
    <property type="evidence" value="ECO:0007669"/>
    <property type="project" value="UniProtKB-SubCell"/>
</dbReference>
<keyword evidence="5 9" id="KW-1133">Transmembrane helix</keyword>
<feature type="transmembrane region" description="Helical" evidence="9">
    <location>
        <begin position="702"/>
        <end position="723"/>
    </location>
</feature>
<dbReference type="Proteomes" id="UP000053758">
    <property type="component" value="Unassembled WGS sequence"/>
</dbReference>
<feature type="domain" description="Major facilitator superfamily (MFS) profile" evidence="10">
    <location>
        <begin position="387"/>
        <end position="855"/>
    </location>
</feature>
<dbReference type="InterPro" id="IPR036259">
    <property type="entry name" value="MFS_trans_sf"/>
</dbReference>
<dbReference type="PROSITE" id="PS50850">
    <property type="entry name" value="MFS"/>
    <property type="match status" value="1"/>
</dbReference>
<keyword evidence="11" id="KW-0762">Sugar transport</keyword>
<keyword evidence="12" id="KW-1185">Reference proteome</keyword>
<dbReference type="RefSeq" id="XP_014654385.1">
    <property type="nucleotide sequence ID" value="XM_014798899.1"/>
</dbReference>
<feature type="transmembrane region" description="Helical" evidence="9">
    <location>
        <begin position="827"/>
        <end position="847"/>
    </location>
</feature>
<dbReference type="NCBIfam" id="TIGR00879">
    <property type="entry name" value="SP"/>
    <property type="match status" value="1"/>
</dbReference>
<dbReference type="InterPro" id="IPR020846">
    <property type="entry name" value="MFS_dom"/>
</dbReference>
<evidence type="ECO:0000313" key="12">
    <source>
        <dbReference type="Proteomes" id="UP000053758"/>
    </source>
</evidence>
<dbReference type="PRINTS" id="PR00171">
    <property type="entry name" value="SUGRTRNSPORT"/>
</dbReference>
<dbReference type="EMBL" id="DF830085">
    <property type="protein sequence ID" value="GAK67443.1"/>
    <property type="molecule type" value="Genomic_DNA"/>
</dbReference>
<keyword evidence="6 9" id="KW-0472">Membrane</keyword>
<feature type="transmembrane region" description="Helical" evidence="9">
    <location>
        <begin position="554"/>
        <end position="577"/>
    </location>
</feature>
<proteinExistence type="inferred from homology"/>
<evidence type="ECO:0000256" key="2">
    <source>
        <dbReference type="ARBA" id="ARBA00010992"/>
    </source>
</evidence>
<dbReference type="PANTHER" id="PTHR48022:SF2">
    <property type="entry name" value="PLASTIDIC GLUCOSE TRANSPORTER 4"/>
    <property type="match status" value="1"/>
</dbReference>
<evidence type="ECO:0000256" key="8">
    <source>
        <dbReference type="SAM" id="MobiDB-lite"/>
    </source>
</evidence>
<feature type="region of interest" description="Disordered" evidence="8">
    <location>
        <begin position="900"/>
        <end position="934"/>
    </location>
</feature>
<evidence type="ECO:0000256" key="9">
    <source>
        <dbReference type="SAM" id="Phobius"/>
    </source>
</evidence>
<dbReference type="InterPro" id="IPR005828">
    <property type="entry name" value="MFS_sugar_transport-like"/>
</dbReference>
<evidence type="ECO:0000256" key="5">
    <source>
        <dbReference type="ARBA" id="ARBA00022989"/>
    </source>
</evidence>
<dbReference type="InterPro" id="IPR050360">
    <property type="entry name" value="MFS_Sugar_Transporters"/>
</dbReference>
<keyword evidence="3" id="KW-0813">Transport</keyword>
<evidence type="ECO:0000256" key="7">
    <source>
        <dbReference type="ARBA" id="ARBA00049119"/>
    </source>
</evidence>
<feature type="transmembrane region" description="Helical" evidence="9">
    <location>
        <begin position="428"/>
        <end position="447"/>
    </location>
</feature>
<feature type="transmembrane region" description="Helical" evidence="9">
    <location>
        <begin position="665"/>
        <end position="690"/>
    </location>
</feature>
<accession>A0A081CL97</accession>
<evidence type="ECO:0000256" key="3">
    <source>
        <dbReference type="ARBA" id="ARBA00022448"/>
    </source>
</evidence>
<dbReference type="SUPFAM" id="SSF103473">
    <property type="entry name" value="MFS general substrate transporter"/>
    <property type="match status" value="1"/>
</dbReference>
<dbReference type="InterPro" id="IPR003663">
    <property type="entry name" value="Sugar/inositol_transpt"/>
</dbReference>
<dbReference type="PANTHER" id="PTHR48022">
    <property type="entry name" value="PLASTIDIC GLUCOSE TRANSPORTER 4"/>
    <property type="match status" value="1"/>
</dbReference>
<gene>
    <name evidence="11" type="ORF">PAN0_018c5670</name>
</gene>
<comment type="subcellular location">
    <subcellularLocation>
        <location evidence="1">Membrane</location>
        <topology evidence="1">Multi-pass membrane protein</topology>
    </subcellularLocation>
</comment>
<keyword evidence="4 9" id="KW-0812">Transmembrane</keyword>
<feature type="compositionally biased region" description="Basic and acidic residues" evidence="8">
    <location>
        <begin position="912"/>
        <end position="928"/>
    </location>
</feature>
<evidence type="ECO:0000256" key="4">
    <source>
        <dbReference type="ARBA" id="ARBA00022692"/>
    </source>
</evidence>
<name>A0A081CL97_PSEA2</name>
<sequence length="934" mass="100002">MCSTIARSGTASDEIAEMSETSADHYQELHGFSNVFLLGSSQEKSGLVAPHRATHDRRDVCWVVGPALLRADGITTRRDQEVLCTHWYESAVYVFSRDVACLRTQIPAGLFAVDSLAIGAMSSDTCNVAWKQEASSATMDEAGQASTMTGNVERDAWAALTGHGAWPLGRTGESTLGLQRASMIQSIGRQIVLNEYTEAATRSPMPATMTLDDDDVGNSDLPDRILRGIHPQRRIAEKHELSRERPGMTPFVGQRAFFLAANPDEIPALRLRLYACAGGSAEDGVPSVEEQAWRSASPSSPSSCLSPVSSAVPGIAVGCLESEQGQVPAHTLFPLDLSLKTRSITIMAPTATGASNHVSQALAEHRLSMVGATGAKGLIKNARTFAIAVFASMGGLIYGYNQGMFGQILSMHSFQEASGVKGITNPTLGGFITAILELGAFVGVLMNGYVSDAFGRRKCVLFGLAWFLLGCIIQASTTGGSYDFITAGRAIVGVGIGSLSMIVPLYNAELAPPEIRGALVALQQLAIVAGVMISFWFTYGTNFIGGTGAGQSRAAWLIPVTVQILPALILGVGIFWLPESPRWLIDVGREQESLAIIASLRRLPESDLLVQMEFLEVKAQKLFEDRVSAHDYPDLQDGSRSSNFKLGLAGYKSLFTNPANLRRTLVAILIMLFQQWTGINFILYYAPFIFKQIGLSGNTISLLASGVVGIVLFLATIPAVLYIDSWGRKPTLLAGAIIMGICHLSVAIIIARCGGDWPAHRAAGWVACAFVWIFAAGFGFSWGPCGWIIVAEVFPLGLRAKGVSIGAASNWLNNFAVAMSTPDFITAAPYGVFIFLGVICFVSVAYVKFFVPETKLKTLDELDAVFGDNSGRSQWEAGIMLQAQRDVGLLRLAGIEEPKGVHGDNVSDDVDEKGSDIHSDGEVKKEGHTVVSTA</sequence>
<feature type="transmembrane region" description="Helical" evidence="9">
    <location>
        <begin position="730"/>
        <end position="751"/>
    </location>
</feature>
<dbReference type="FunFam" id="1.20.1250.20:FF:000026">
    <property type="entry name" value="MFS quinate transporter QutD"/>
    <property type="match status" value="1"/>
</dbReference>
<feature type="transmembrane region" description="Helical" evidence="9">
    <location>
        <begin position="484"/>
        <end position="506"/>
    </location>
</feature>
<dbReference type="PROSITE" id="PS00217">
    <property type="entry name" value="SUGAR_TRANSPORT_2"/>
    <property type="match status" value="1"/>
</dbReference>
<dbReference type="Gene3D" id="1.20.1250.20">
    <property type="entry name" value="MFS general substrate transporter like domains"/>
    <property type="match status" value="1"/>
</dbReference>
<comment type="similarity">
    <text evidence="2">Belongs to the major facilitator superfamily. Sugar transporter (TC 2.A.1.1) family.</text>
</comment>
<dbReference type="Pfam" id="PF00083">
    <property type="entry name" value="Sugar_tr"/>
    <property type="match status" value="1"/>
</dbReference>
<protein>
    <submittedName>
        <fullName evidence="11">Sugar transporter, high affinity</fullName>
    </submittedName>
</protein>
<feature type="transmembrane region" description="Helical" evidence="9">
    <location>
        <begin position="459"/>
        <end position="478"/>
    </location>
</feature>
<feature type="transmembrane region" description="Helical" evidence="9">
    <location>
        <begin position="384"/>
        <end position="401"/>
    </location>
</feature>
<evidence type="ECO:0000313" key="11">
    <source>
        <dbReference type="EMBL" id="GAK67443.1"/>
    </source>
</evidence>
<dbReference type="HOGENOM" id="CLU_313521_0_0_1"/>
<comment type="catalytic activity">
    <reaction evidence="7">
        <text>myo-inositol(out) + H(+)(out) = myo-inositol(in) + H(+)(in)</text>
        <dbReference type="Rhea" id="RHEA:60364"/>
        <dbReference type="ChEBI" id="CHEBI:15378"/>
        <dbReference type="ChEBI" id="CHEBI:17268"/>
    </reaction>
</comment>
<feature type="transmembrane region" description="Helical" evidence="9">
    <location>
        <begin position="518"/>
        <end position="539"/>
    </location>
</feature>
<dbReference type="PROSITE" id="PS00216">
    <property type="entry name" value="SUGAR_TRANSPORT_1"/>
    <property type="match status" value="1"/>
</dbReference>
<reference evidence="11" key="1">
    <citation type="submission" date="2014-07" db="EMBL/GenBank/DDBJ databases">
        <title>Draft genome sequence of the yeast Pseudozyma antarctica JCM 10317 known as a producer of lipase B which used in a wide range of industrial applications.</title>
        <authorList>
            <person name="Morita T."/>
            <person name="Saika A."/>
            <person name="Koike H."/>
        </authorList>
    </citation>
    <scope>NUCLEOTIDE SEQUENCE</scope>
    <source>
        <strain evidence="11">JCM 10317</strain>
    </source>
</reference>
<evidence type="ECO:0000259" key="10">
    <source>
        <dbReference type="PROSITE" id="PS50850"/>
    </source>
</evidence>
<organism evidence="11">
    <name type="scientific">Pseudozyma antarctica</name>
    <name type="common">Yeast</name>
    <name type="synonym">Candida antarctica</name>
    <dbReference type="NCBI Taxonomy" id="84753"/>
    <lineage>
        <taxon>Eukaryota</taxon>
        <taxon>Fungi</taxon>
        <taxon>Dikarya</taxon>
        <taxon>Basidiomycota</taxon>
        <taxon>Ustilaginomycotina</taxon>
        <taxon>Ustilaginomycetes</taxon>
        <taxon>Ustilaginales</taxon>
        <taxon>Ustilaginaceae</taxon>
        <taxon>Moesziomyces</taxon>
    </lineage>
</organism>
<evidence type="ECO:0000256" key="1">
    <source>
        <dbReference type="ARBA" id="ARBA00004141"/>
    </source>
</evidence>